<accession>A0A1B7YP56</accession>
<dbReference type="VEuPathDB" id="FungiDB:CH63R_02563"/>
<dbReference type="AlphaFoldDB" id="A0A1B7YP56"/>
<protein>
    <submittedName>
        <fullName evidence="1">Uncharacterized protein</fullName>
    </submittedName>
</protein>
<evidence type="ECO:0000313" key="1">
    <source>
        <dbReference type="EMBL" id="OBR13837.1"/>
    </source>
</evidence>
<dbReference type="KEGG" id="chig:CH63R_02563"/>
<proteinExistence type="predicted"/>
<evidence type="ECO:0000313" key="2">
    <source>
        <dbReference type="Proteomes" id="UP000092177"/>
    </source>
</evidence>
<dbReference type="GeneID" id="28861645"/>
<dbReference type="Proteomes" id="UP000092177">
    <property type="component" value="Chromosome 2"/>
</dbReference>
<name>A0A1B7YP56_COLHI</name>
<sequence>MHLPNARCFPSVSQLTQNQNTTCNSLGRHVPRVEAATRPTKPLRVVACHPRRL</sequence>
<comment type="caution">
    <text evidence="1">The sequence shown here is derived from an EMBL/GenBank/DDBJ whole genome shotgun (WGS) entry which is preliminary data.</text>
</comment>
<keyword evidence="2" id="KW-1185">Reference proteome</keyword>
<reference evidence="2" key="1">
    <citation type="journal article" date="2017" name="BMC Genomics">
        <title>Gapless genome assembly of Colletotrichum higginsianum reveals chromosome structure and association of transposable elements with secondary metabolite gene clusters.</title>
        <authorList>
            <person name="Dallery J.-F."/>
            <person name="Lapalu N."/>
            <person name="Zampounis A."/>
            <person name="Pigne S."/>
            <person name="Luyten I."/>
            <person name="Amselem J."/>
            <person name="Wittenberg A.H.J."/>
            <person name="Zhou S."/>
            <person name="de Queiroz M.V."/>
            <person name="Robin G.P."/>
            <person name="Auger A."/>
            <person name="Hainaut M."/>
            <person name="Henrissat B."/>
            <person name="Kim K.-T."/>
            <person name="Lee Y.-H."/>
            <person name="Lespinet O."/>
            <person name="Schwartz D.C."/>
            <person name="Thon M.R."/>
            <person name="O'Connell R.J."/>
        </authorList>
    </citation>
    <scope>NUCLEOTIDE SEQUENCE [LARGE SCALE GENOMIC DNA]</scope>
    <source>
        <strain evidence="2">IMI 349063</strain>
    </source>
</reference>
<gene>
    <name evidence="1" type="ORF">CH63R_02563</name>
</gene>
<dbReference type="RefSeq" id="XP_018162354.1">
    <property type="nucleotide sequence ID" value="XM_018297538.1"/>
</dbReference>
<dbReference type="EMBL" id="LTAN01000002">
    <property type="protein sequence ID" value="OBR13837.1"/>
    <property type="molecule type" value="Genomic_DNA"/>
</dbReference>
<organism evidence="1 2">
    <name type="scientific">Colletotrichum higginsianum (strain IMI 349063)</name>
    <name type="common">Crucifer anthracnose fungus</name>
    <dbReference type="NCBI Taxonomy" id="759273"/>
    <lineage>
        <taxon>Eukaryota</taxon>
        <taxon>Fungi</taxon>
        <taxon>Dikarya</taxon>
        <taxon>Ascomycota</taxon>
        <taxon>Pezizomycotina</taxon>
        <taxon>Sordariomycetes</taxon>
        <taxon>Hypocreomycetidae</taxon>
        <taxon>Glomerellales</taxon>
        <taxon>Glomerellaceae</taxon>
        <taxon>Colletotrichum</taxon>
        <taxon>Colletotrichum destructivum species complex</taxon>
    </lineage>
</organism>